<feature type="compositionally biased region" description="Basic residues" evidence="2">
    <location>
        <begin position="480"/>
        <end position="503"/>
    </location>
</feature>
<reference evidence="3" key="1">
    <citation type="submission" date="2022-10" db="EMBL/GenBank/DDBJ databases">
        <title>Adaptive evolution leads to modifications in subtelomeric GC content in a zoonotic Cryptosporidium species.</title>
        <authorList>
            <person name="Li J."/>
            <person name="Feng Y."/>
            <person name="Xiao L."/>
        </authorList>
    </citation>
    <scope>NUCLEOTIDE SEQUENCE</scope>
    <source>
        <strain evidence="3">25894</strain>
    </source>
</reference>
<evidence type="ECO:0000313" key="4">
    <source>
        <dbReference type="Proteomes" id="UP001071777"/>
    </source>
</evidence>
<keyword evidence="1" id="KW-0175">Coiled coil</keyword>
<protein>
    <submittedName>
        <fullName evidence="3">Uncharacterized protein</fullName>
    </submittedName>
</protein>
<sequence>MASISENSKDSQGSQLIDLANSEKRNDYIDYMSHLQSSAAQLRYENSVLKNDNANLISKLDRAVSKSRNGVEIPEKSTTADIAEAFEKLNEENCRLKREMERLIRSNTRYRVAMQNRDPSLIPPEEQEKSFFVGKDDSGGRLCQCEYILNEILEAVSYKLETYEKHIWEHRLATLTNERDEIAVQNISLVDRLAEIEAIIKVDHVLAERFNVPLEGCDEKNQILTLHRKLGFALDVNQQLERRLAFETQLSRSWQSNMHTIVSELRQYMYELGSIIKQSNGCEIFRSIGSSDQVGNVGSGGISEAPGYRKADRESLKLLRLAKQRIEADTKRLETCNKRIIELENEVASLRVRNHSYIYREGAICRDAASKSIISNISPPPKMAVEDMTGGLIRSFSKVQNENNAFPSDKGILNVDLNNIVDPGSRDKGQDRDRDRDRSPPLEGSLELPPAEAAKDSAGLSREKVKDSEVILDLEEGGHTHRSHHNSHRSHNHSHPSTHRSHKSSSSTDRHDSKSSRAHSSQNSKG</sequence>
<gene>
    <name evidence="3" type="ORF">OJ252_1395</name>
</gene>
<evidence type="ECO:0000256" key="1">
    <source>
        <dbReference type="SAM" id="Coils"/>
    </source>
</evidence>
<proteinExistence type="predicted"/>
<dbReference type="EMBL" id="JAPCXB010000050">
    <property type="protein sequence ID" value="KAJ1612042.1"/>
    <property type="molecule type" value="Genomic_DNA"/>
</dbReference>
<accession>A0ABQ8P8B5</accession>
<keyword evidence="4" id="KW-1185">Reference proteome</keyword>
<comment type="caution">
    <text evidence="3">The sequence shown here is derived from an EMBL/GenBank/DDBJ whole genome shotgun (WGS) entry which is preliminary data.</text>
</comment>
<feature type="compositionally biased region" description="Low complexity" evidence="2">
    <location>
        <begin position="441"/>
        <end position="452"/>
    </location>
</feature>
<feature type="region of interest" description="Disordered" evidence="2">
    <location>
        <begin position="417"/>
        <end position="526"/>
    </location>
</feature>
<evidence type="ECO:0000313" key="3">
    <source>
        <dbReference type="EMBL" id="KAJ1612042.1"/>
    </source>
</evidence>
<dbReference type="Proteomes" id="UP001071777">
    <property type="component" value="Unassembled WGS sequence"/>
</dbReference>
<organism evidence="3 4">
    <name type="scientific">Cryptosporidium canis</name>
    <dbReference type="NCBI Taxonomy" id="195482"/>
    <lineage>
        <taxon>Eukaryota</taxon>
        <taxon>Sar</taxon>
        <taxon>Alveolata</taxon>
        <taxon>Apicomplexa</taxon>
        <taxon>Conoidasida</taxon>
        <taxon>Coccidia</taxon>
        <taxon>Eucoccidiorida</taxon>
        <taxon>Eimeriorina</taxon>
        <taxon>Cryptosporidiidae</taxon>
        <taxon>Cryptosporidium</taxon>
    </lineage>
</organism>
<evidence type="ECO:0000256" key="2">
    <source>
        <dbReference type="SAM" id="MobiDB-lite"/>
    </source>
</evidence>
<feature type="coiled-coil region" evidence="1">
    <location>
        <begin position="326"/>
        <end position="353"/>
    </location>
</feature>
<name>A0ABQ8P8B5_9CRYT</name>
<feature type="compositionally biased region" description="Basic and acidic residues" evidence="2">
    <location>
        <begin position="424"/>
        <end position="440"/>
    </location>
</feature>